<feature type="region of interest" description="Disordered" evidence="7">
    <location>
        <begin position="29"/>
        <end position="48"/>
    </location>
</feature>
<gene>
    <name evidence="9" type="ORF">SAMN05216548_11064</name>
</gene>
<keyword evidence="5" id="KW-0430">Lectin</keyword>
<keyword evidence="4" id="KW-1003">Cell membrane</keyword>
<keyword evidence="8" id="KW-0732">Signal</keyword>
<evidence type="ECO:0000256" key="8">
    <source>
        <dbReference type="SAM" id="SignalP"/>
    </source>
</evidence>
<evidence type="ECO:0000313" key="9">
    <source>
        <dbReference type="EMBL" id="SER01735.1"/>
    </source>
</evidence>
<evidence type="ECO:0000256" key="4">
    <source>
        <dbReference type="ARBA" id="ARBA00022475"/>
    </source>
</evidence>
<dbReference type="OrthoDB" id="7889197at2"/>
<feature type="compositionally biased region" description="Gly residues" evidence="7">
    <location>
        <begin position="30"/>
        <end position="48"/>
    </location>
</feature>
<comment type="function">
    <text evidence="6">Has immunoglobulin-binding and hemagglutination properties, and can bind to mannose. Essential for virulence. May be involved in LPS biosynthesis or polysaccharide transport.</text>
</comment>
<protein>
    <recommendedName>
        <fullName evidence="3">Lectin-like protein BA14k</fullName>
    </recommendedName>
</protein>
<dbReference type="InterPro" id="IPR012413">
    <property type="entry name" value="BA14K"/>
</dbReference>
<evidence type="ECO:0000313" key="10">
    <source>
        <dbReference type="Proteomes" id="UP000199647"/>
    </source>
</evidence>
<evidence type="ECO:0000256" key="1">
    <source>
        <dbReference type="ARBA" id="ARBA00004167"/>
    </source>
</evidence>
<organism evidence="9 10">
    <name type="scientific">Faunimonas pinastri</name>
    <dbReference type="NCBI Taxonomy" id="1855383"/>
    <lineage>
        <taxon>Bacteria</taxon>
        <taxon>Pseudomonadati</taxon>
        <taxon>Pseudomonadota</taxon>
        <taxon>Alphaproteobacteria</taxon>
        <taxon>Hyphomicrobiales</taxon>
        <taxon>Afifellaceae</taxon>
        <taxon>Faunimonas</taxon>
    </lineage>
</organism>
<reference evidence="9 10" key="1">
    <citation type="submission" date="2016-10" db="EMBL/GenBank/DDBJ databases">
        <authorList>
            <person name="de Groot N.N."/>
        </authorList>
    </citation>
    <scope>NUCLEOTIDE SEQUENCE [LARGE SCALE GENOMIC DNA]</scope>
    <source>
        <strain evidence="9 10">A52C2</strain>
    </source>
</reference>
<dbReference type="Proteomes" id="UP000199647">
    <property type="component" value="Unassembled WGS sequence"/>
</dbReference>
<evidence type="ECO:0000256" key="6">
    <source>
        <dbReference type="ARBA" id="ARBA00025321"/>
    </source>
</evidence>
<keyword evidence="10" id="KW-1185">Reference proteome</keyword>
<evidence type="ECO:0000256" key="2">
    <source>
        <dbReference type="ARBA" id="ARBA00010270"/>
    </source>
</evidence>
<dbReference type="EMBL" id="FOFG01000010">
    <property type="protein sequence ID" value="SER01735.1"/>
    <property type="molecule type" value="Genomic_DNA"/>
</dbReference>
<comment type="similarity">
    <text evidence="2">Belongs to the BA14k family.</text>
</comment>
<proteinExistence type="inferred from homology"/>
<keyword evidence="4" id="KW-0472">Membrane</keyword>
<sequence>MLRNKILAGVAGALALVLAGSAQAQTPWFHGGGHGGGPGGGFHGGPRGDFGGGRGWHGGGHGYHGGGYYDGFYGPAFFGWDNPWAYDGYYAYRRPVVIVPPAQAAVPEAAYGPRKSGAWYSYCSHRYKTFDARSGTFIGSDHRRHICR</sequence>
<feature type="signal peptide" evidence="8">
    <location>
        <begin position="1"/>
        <end position="24"/>
    </location>
</feature>
<comment type="subcellular location">
    <subcellularLocation>
        <location evidence="1">Membrane</location>
        <topology evidence="1">Single-pass membrane protein</topology>
    </subcellularLocation>
</comment>
<accession>A0A1H9KS75</accession>
<dbReference type="GO" id="GO:0030246">
    <property type="term" value="F:carbohydrate binding"/>
    <property type="evidence" value="ECO:0007669"/>
    <property type="project" value="UniProtKB-KW"/>
</dbReference>
<dbReference type="AlphaFoldDB" id="A0A1H9KS75"/>
<dbReference type="STRING" id="1855383.SAMN05216548_11064"/>
<evidence type="ECO:0000256" key="5">
    <source>
        <dbReference type="ARBA" id="ARBA00022734"/>
    </source>
</evidence>
<dbReference type="GO" id="GO:0016020">
    <property type="term" value="C:membrane"/>
    <property type="evidence" value="ECO:0007669"/>
    <property type="project" value="UniProtKB-SubCell"/>
</dbReference>
<evidence type="ECO:0000256" key="3">
    <source>
        <dbReference type="ARBA" id="ARBA00020552"/>
    </source>
</evidence>
<feature type="chain" id="PRO_5011715189" description="Lectin-like protein BA14k" evidence="8">
    <location>
        <begin position="25"/>
        <end position="148"/>
    </location>
</feature>
<name>A0A1H9KS75_9HYPH</name>
<dbReference type="Pfam" id="PF07886">
    <property type="entry name" value="BA14K"/>
    <property type="match status" value="1"/>
</dbReference>
<evidence type="ECO:0000256" key="7">
    <source>
        <dbReference type="SAM" id="MobiDB-lite"/>
    </source>
</evidence>
<dbReference type="RefSeq" id="WP_143061973.1">
    <property type="nucleotide sequence ID" value="NZ_FOFG01000010.1"/>
</dbReference>